<protein>
    <recommendedName>
        <fullName evidence="5">Transglycosylase SLT domain-containing protein</fullName>
    </recommendedName>
</protein>
<gene>
    <name evidence="6" type="ORF">Tasa_025_024</name>
</gene>
<reference evidence="6 7" key="1">
    <citation type="submission" date="2012-10" db="EMBL/GenBank/DDBJ databases">
        <title>Genome sequencing of Tanticharoenia sakaeratensis NBRC 103193.</title>
        <authorList>
            <person name="Azuma Y."/>
            <person name="Hadano H."/>
            <person name="Hirakawa H."/>
            <person name="Matsushita K."/>
        </authorList>
    </citation>
    <scope>NUCLEOTIDE SEQUENCE [LARGE SCALE GENOMIC DNA]</scope>
    <source>
        <strain evidence="6 7">NBRC 103193</strain>
    </source>
</reference>
<comment type="caution">
    <text evidence="6">The sequence shown here is derived from an EMBL/GenBank/DDBJ whole genome shotgun (WGS) entry which is preliminary data.</text>
</comment>
<dbReference type="PANTHER" id="PTHR37423">
    <property type="entry name" value="SOLUBLE LYTIC MUREIN TRANSGLYCOSYLASE-RELATED"/>
    <property type="match status" value="1"/>
</dbReference>
<dbReference type="Proteomes" id="UP000032679">
    <property type="component" value="Unassembled WGS sequence"/>
</dbReference>
<organism evidence="6 7">
    <name type="scientific">Tanticharoenia sakaeratensis NBRC 103193</name>
    <dbReference type="NCBI Taxonomy" id="1231623"/>
    <lineage>
        <taxon>Bacteria</taxon>
        <taxon>Pseudomonadati</taxon>
        <taxon>Pseudomonadota</taxon>
        <taxon>Alphaproteobacteria</taxon>
        <taxon>Acetobacterales</taxon>
        <taxon>Acetobacteraceae</taxon>
        <taxon>Tanticharoenia</taxon>
    </lineage>
</organism>
<sequence>MLVSAAILAGAAFLPARAQASSSSMRSDGATTEGATTQSTGSPVPGSEETAFAPQRGSGPNGYAVPLPRPLKPSVAAHLRAIFAAQRASDFATAEQLSDHLDDDTLLGDILADRYLNPAYHPTAAQLRQWLHSFPSLADAPQILARLSAVSPRGTVPSQSFPQPLSPSTVADQTEAALDPLSHLVIRNPLLDHTVAERTGWGPNGARSALKLIAATPGMTPLYAAQLRAEIALAMLSSGEDALAYEIANTAFAQDGQLAFAGFVAGLAAWHRDMIDTAGHLFETASRAPIAQNEIRAASRFWAARARARVHDHRGYTAWMSRAAAAPGTFYGILATRALEVAHHPHGDAQTTLAASEPVPVLSEIDVDAVAATAQGARLFALLQVGETDRAEALLRRLWPDIKGDAALCRSVQLVAQEAGYRDLSEQIATILAARDGDLAHVSGFPMPQLKPRHGFRMDPALVYAMTRLESNFDARASSGAGAHGLMQIMPVTAAFVTAPHGAGARVIASPDIVDRLHVPAINLEIGQLYMLYLADLSRNARGTVEPPTGGDMVRMLASYNAGPSAISRWASIQTHIADPLMFIETLPNPETRNYVHRAFTYLWIYADKLDLPAPSLASLADAHWPAFSEETALAGRTVTLH</sequence>
<comment type="similarity">
    <text evidence="1">Belongs to the transglycosylase Slt family.</text>
</comment>
<feature type="region of interest" description="Disordered" evidence="3">
    <location>
        <begin position="19"/>
        <end position="66"/>
    </location>
</feature>
<comment type="similarity">
    <text evidence="2">Belongs to the virb1 family.</text>
</comment>
<accession>A0A0D6MMS5</accession>
<dbReference type="PANTHER" id="PTHR37423:SF2">
    <property type="entry name" value="MEMBRANE-BOUND LYTIC MUREIN TRANSGLYCOSYLASE C"/>
    <property type="match status" value="1"/>
</dbReference>
<dbReference type="PROSITE" id="PS00922">
    <property type="entry name" value="TRANSGLYCOSYLASE"/>
    <property type="match status" value="1"/>
</dbReference>
<feature type="signal peptide" evidence="4">
    <location>
        <begin position="1"/>
        <end position="20"/>
    </location>
</feature>
<name>A0A0D6MMS5_9PROT</name>
<dbReference type="Pfam" id="PF01464">
    <property type="entry name" value="SLT"/>
    <property type="match status" value="1"/>
</dbReference>
<evidence type="ECO:0000256" key="3">
    <source>
        <dbReference type="SAM" id="MobiDB-lite"/>
    </source>
</evidence>
<keyword evidence="4" id="KW-0732">Signal</keyword>
<evidence type="ECO:0000256" key="4">
    <source>
        <dbReference type="SAM" id="SignalP"/>
    </source>
</evidence>
<dbReference type="Gene3D" id="1.25.20.10">
    <property type="entry name" value="Bacterial muramidases"/>
    <property type="match status" value="1"/>
</dbReference>
<proteinExistence type="inferred from homology"/>
<dbReference type="InterPro" id="IPR008258">
    <property type="entry name" value="Transglycosylase_SLT_dom_1"/>
</dbReference>
<dbReference type="STRING" id="1231623.Tasa_025_024"/>
<keyword evidence="7" id="KW-1185">Reference proteome</keyword>
<dbReference type="AlphaFoldDB" id="A0A0D6MMS5"/>
<dbReference type="Gene3D" id="1.10.530.10">
    <property type="match status" value="1"/>
</dbReference>
<evidence type="ECO:0000256" key="2">
    <source>
        <dbReference type="ARBA" id="ARBA00009387"/>
    </source>
</evidence>
<dbReference type="InterPro" id="IPR023346">
    <property type="entry name" value="Lysozyme-like_dom_sf"/>
</dbReference>
<dbReference type="InterPro" id="IPR000189">
    <property type="entry name" value="Transglyc_AS"/>
</dbReference>
<feature type="chain" id="PRO_5002308013" description="Transglycosylase SLT domain-containing protein" evidence="4">
    <location>
        <begin position="21"/>
        <end position="642"/>
    </location>
</feature>
<evidence type="ECO:0000256" key="1">
    <source>
        <dbReference type="ARBA" id="ARBA00007734"/>
    </source>
</evidence>
<dbReference type="GO" id="GO:0000270">
    <property type="term" value="P:peptidoglycan metabolic process"/>
    <property type="evidence" value="ECO:0007669"/>
    <property type="project" value="InterPro"/>
</dbReference>
<feature type="domain" description="Transglycosylase SLT" evidence="5">
    <location>
        <begin position="456"/>
        <end position="574"/>
    </location>
</feature>
<dbReference type="EMBL" id="BALE01000025">
    <property type="protein sequence ID" value="GAN54593.1"/>
    <property type="molecule type" value="Genomic_DNA"/>
</dbReference>
<evidence type="ECO:0000313" key="6">
    <source>
        <dbReference type="EMBL" id="GAN54593.1"/>
    </source>
</evidence>
<dbReference type="GO" id="GO:0008933">
    <property type="term" value="F:peptidoglycan lytic transglycosylase activity"/>
    <property type="evidence" value="ECO:0007669"/>
    <property type="project" value="InterPro"/>
</dbReference>
<evidence type="ECO:0000259" key="5">
    <source>
        <dbReference type="Pfam" id="PF01464"/>
    </source>
</evidence>
<dbReference type="GO" id="GO:0016020">
    <property type="term" value="C:membrane"/>
    <property type="evidence" value="ECO:0007669"/>
    <property type="project" value="InterPro"/>
</dbReference>
<dbReference type="SUPFAM" id="SSF53955">
    <property type="entry name" value="Lysozyme-like"/>
    <property type="match status" value="1"/>
</dbReference>
<feature type="compositionally biased region" description="Polar residues" evidence="3">
    <location>
        <begin position="29"/>
        <end position="42"/>
    </location>
</feature>
<evidence type="ECO:0000313" key="7">
    <source>
        <dbReference type="Proteomes" id="UP000032679"/>
    </source>
</evidence>